<dbReference type="InterPro" id="IPR036397">
    <property type="entry name" value="RNaseH_sf"/>
</dbReference>
<dbReference type="InterPro" id="IPR002156">
    <property type="entry name" value="RNaseH_domain"/>
</dbReference>
<proteinExistence type="predicted"/>
<dbReference type="EMBL" id="SDMP01000019">
    <property type="protein sequence ID" value="RYQ93053.1"/>
    <property type="molecule type" value="Genomic_DNA"/>
</dbReference>
<keyword evidence="4" id="KW-1185">Reference proteome</keyword>
<reference evidence="3 4" key="1">
    <citation type="submission" date="2019-01" db="EMBL/GenBank/DDBJ databases">
        <title>Sequencing of cultivated peanut Arachis hypogaea provides insights into genome evolution and oil improvement.</title>
        <authorList>
            <person name="Chen X."/>
        </authorList>
    </citation>
    <scope>NUCLEOTIDE SEQUENCE [LARGE SCALE GENOMIC DNA]</scope>
    <source>
        <strain evidence="4">cv. Fuhuasheng</strain>
        <tissue evidence="3">Leaves</tissue>
    </source>
</reference>
<evidence type="ECO:0000313" key="4">
    <source>
        <dbReference type="Proteomes" id="UP000289738"/>
    </source>
</evidence>
<feature type="region of interest" description="Disordered" evidence="1">
    <location>
        <begin position="105"/>
        <end position="145"/>
    </location>
</feature>
<dbReference type="PANTHER" id="PTHR47723:SF13">
    <property type="entry name" value="PUTATIVE-RELATED"/>
    <property type="match status" value="1"/>
</dbReference>
<protein>
    <recommendedName>
        <fullName evidence="2">RNase H type-1 domain-containing protein</fullName>
    </recommendedName>
</protein>
<dbReference type="PANTHER" id="PTHR47723">
    <property type="entry name" value="OS05G0353850 PROTEIN"/>
    <property type="match status" value="1"/>
</dbReference>
<dbReference type="GO" id="GO:0003676">
    <property type="term" value="F:nucleic acid binding"/>
    <property type="evidence" value="ECO:0007669"/>
    <property type="project" value="InterPro"/>
</dbReference>
<dbReference type="InterPro" id="IPR053151">
    <property type="entry name" value="RNase_H-like"/>
</dbReference>
<dbReference type="AlphaFoldDB" id="A0A444XTK5"/>
<dbReference type="GO" id="GO:0004523">
    <property type="term" value="F:RNA-DNA hybrid ribonuclease activity"/>
    <property type="evidence" value="ECO:0007669"/>
    <property type="project" value="InterPro"/>
</dbReference>
<comment type="caution">
    <text evidence="3">The sequence shown here is derived from an EMBL/GenBank/DDBJ whole genome shotgun (WGS) entry which is preliminary data.</text>
</comment>
<accession>A0A444XTK5</accession>
<feature type="compositionally biased region" description="Low complexity" evidence="1">
    <location>
        <begin position="114"/>
        <end position="128"/>
    </location>
</feature>
<name>A0A444XTK5_ARAHY</name>
<dbReference type="Proteomes" id="UP000289738">
    <property type="component" value="Chromosome B09"/>
</dbReference>
<dbReference type="InterPro" id="IPR044730">
    <property type="entry name" value="RNase_H-like_dom_plant"/>
</dbReference>
<evidence type="ECO:0000256" key="1">
    <source>
        <dbReference type="SAM" id="MobiDB-lite"/>
    </source>
</evidence>
<feature type="domain" description="RNase H type-1" evidence="2">
    <location>
        <begin position="1"/>
        <end position="81"/>
    </location>
</feature>
<evidence type="ECO:0000313" key="3">
    <source>
        <dbReference type="EMBL" id="RYQ93053.1"/>
    </source>
</evidence>
<gene>
    <name evidence="3" type="ORF">Ahy_B09g099309</name>
</gene>
<evidence type="ECO:0000259" key="2">
    <source>
        <dbReference type="Pfam" id="PF13456"/>
    </source>
</evidence>
<dbReference type="CDD" id="cd06222">
    <property type="entry name" value="RNase_H_like"/>
    <property type="match status" value="1"/>
</dbReference>
<dbReference type="SUPFAM" id="SSF53098">
    <property type="entry name" value="Ribonuclease H-like"/>
    <property type="match status" value="1"/>
</dbReference>
<dbReference type="Gene3D" id="3.30.420.10">
    <property type="entry name" value="Ribonuclease H-like superfamily/Ribonuclease H"/>
    <property type="match status" value="1"/>
</dbReference>
<organism evidence="3 4">
    <name type="scientific">Arachis hypogaea</name>
    <name type="common">Peanut</name>
    <dbReference type="NCBI Taxonomy" id="3818"/>
    <lineage>
        <taxon>Eukaryota</taxon>
        <taxon>Viridiplantae</taxon>
        <taxon>Streptophyta</taxon>
        <taxon>Embryophyta</taxon>
        <taxon>Tracheophyta</taxon>
        <taxon>Spermatophyta</taxon>
        <taxon>Magnoliopsida</taxon>
        <taxon>eudicotyledons</taxon>
        <taxon>Gunneridae</taxon>
        <taxon>Pentapetalae</taxon>
        <taxon>rosids</taxon>
        <taxon>fabids</taxon>
        <taxon>Fabales</taxon>
        <taxon>Fabaceae</taxon>
        <taxon>Papilionoideae</taxon>
        <taxon>50 kb inversion clade</taxon>
        <taxon>dalbergioids sensu lato</taxon>
        <taxon>Dalbergieae</taxon>
        <taxon>Pterocarpus clade</taxon>
        <taxon>Arachis</taxon>
    </lineage>
</organism>
<sequence>MAEIWGMYVGVKLASELEIKKLVVESDSKCAITLTQKMSPEIHGNSSLIRSIKELLMKMEDVEVRHIYREANFCADALAKLGQEYESGINFGNSHLHTHHHLLRRGLGDRSDGDPASSDGDPASSDGDPATRDGDPASSDGDPATATNERLRATIGNFLDGGHWTALSGSLRLSFCQAWRSEVKPWKNGREKFSVGELGVAA</sequence>
<dbReference type="Pfam" id="PF13456">
    <property type="entry name" value="RVT_3"/>
    <property type="match status" value="1"/>
</dbReference>
<dbReference type="InterPro" id="IPR012337">
    <property type="entry name" value="RNaseH-like_sf"/>
</dbReference>